<sequence>MSSGVFLVRILSEQRLRVQYCFTELPYPMKGRDRKCLKSGQLEIIDKMETEYLTVEFEIVGNNGRPIRKLANRVAVDGALPAERIAIAKGIIMDFVTVCDRPFYGIMCARQCFEHEGANYVCDPRGEKVCLVGWTG</sequence>
<feature type="domain" description="DSL" evidence="7">
    <location>
        <begin position="97"/>
        <end position="136"/>
    </location>
</feature>
<dbReference type="EMBL" id="WIXE01022610">
    <property type="protein sequence ID" value="KAK5967323.1"/>
    <property type="molecule type" value="Genomic_DNA"/>
</dbReference>
<gene>
    <name evidence="8" type="ORF">GCK32_013841</name>
</gene>
<reference evidence="8 9" key="1">
    <citation type="submission" date="2019-10" db="EMBL/GenBank/DDBJ databases">
        <title>Assembly and Annotation for the nematode Trichostrongylus colubriformis.</title>
        <authorList>
            <person name="Martin J."/>
        </authorList>
    </citation>
    <scope>NUCLEOTIDE SEQUENCE [LARGE SCALE GENOMIC DNA]</scope>
    <source>
        <strain evidence="8">G859</strain>
        <tissue evidence="8">Whole worm</tissue>
    </source>
</reference>
<evidence type="ECO:0000313" key="8">
    <source>
        <dbReference type="EMBL" id="KAK5967323.1"/>
    </source>
</evidence>
<dbReference type="Proteomes" id="UP001331761">
    <property type="component" value="Unassembled WGS sequence"/>
</dbReference>
<dbReference type="Gene3D" id="2.10.25.140">
    <property type="match status" value="1"/>
</dbReference>
<keyword evidence="2 6" id="KW-0245">EGF-like domain</keyword>
<keyword evidence="3 6" id="KW-0677">Repeat</keyword>
<evidence type="ECO:0000256" key="5">
    <source>
        <dbReference type="PROSITE-ProRule" id="PRU00377"/>
    </source>
</evidence>
<proteinExistence type="predicted"/>
<evidence type="ECO:0000256" key="4">
    <source>
        <dbReference type="ARBA" id="ARBA00023157"/>
    </source>
</evidence>
<keyword evidence="6" id="KW-1133">Transmembrane helix</keyword>
<keyword evidence="4 5" id="KW-1015">Disulfide bond</keyword>
<dbReference type="PROSITE" id="PS51051">
    <property type="entry name" value="DSL"/>
    <property type="match status" value="1"/>
</dbReference>
<keyword evidence="1 6" id="KW-0217">Developmental protein</keyword>
<feature type="disulfide bond" evidence="5">
    <location>
        <begin position="99"/>
        <end position="108"/>
    </location>
</feature>
<evidence type="ECO:0000259" key="7">
    <source>
        <dbReference type="PROSITE" id="PS51051"/>
    </source>
</evidence>
<dbReference type="GO" id="GO:0016020">
    <property type="term" value="C:membrane"/>
    <property type="evidence" value="ECO:0007669"/>
    <property type="project" value="UniProtKB-SubCell"/>
</dbReference>
<name>A0AAN8IF39_TRICO</name>
<evidence type="ECO:0000256" key="1">
    <source>
        <dbReference type="ARBA" id="ARBA00022473"/>
    </source>
</evidence>
<comment type="caution">
    <text evidence="8">The sequence shown here is derived from an EMBL/GenBank/DDBJ whole genome shotgun (WGS) entry which is preliminary data.</text>
</comment>
<organism evidence="8 9">
    <name type="scientific">Trichostrongylus colubriformis</name>
    <name type="common">Black scour worm</name>
    <dbReference type="NCBI Taxonomy" id="6319"/>
    <lineage>
        <taxon>Eukaryota</taxon>
        <taxon>Metazoa</taxon>
        <taxon>Ecdysozoa</taxon>
        <taxon>Nematoda</taxon>
        <taxon>Chromadorea</taxon>
        <taxon>Rhabditida</taxon>
        <taxon>Rhabditina</taxon>
        <taxon>Rhabditomorpha</taxon>
        <taxon>Strongyloidea</taxon>
        <taxon>Trichostrongylidae</taxon>
        <taxon>Trichostrongylus</taxon>
    </lineage>
</organism>
<comment type="caution">
    <text evidence="5">Lacks conserved residue(s) required for the propagation of feature annotation.</text>
</comment>
<accession>A0AAN8IF39</accession>
<dbReference type="InterPro" id="IPR001774">
    <property type="entry name" value="DSL"/>
</dbReference>
<keyword evidence="6" id="KW-0732">Signal</keyword>
<comment type="function">
    <text evidence="6">Putative Notch ligand involved in the mediation of Notch signaling.</text>
</comment>
<feature type="non-terminal residue" evidence="8">
    <location>
        <position position="136"/>
    </location>
</feature>
<dbReference type="Pfam" id="PF01414">
    <property type="entry name" value="DSL"/>
    <property type="match status" value="1"/>
</dbReference>
<comment type="subcellular location">
    <subcellularLocation>
        <location evidence="6">Membrane</location>
        <topology evidence="6">Single-pass type I membrane protein</topology>
    </subcellularLocation>
</comment>
<dbReference type="AlphaFoldDB" id="A0AAN8IF39"/>
<evidence type="ECO:0000313" key="9">
    <source>
        <dbReference type="Proteomes" id="UP001331761"/>
    </source>
</evidence>
<keyword evidence="9" id="KW-1185">Reference proteome</keyword>
<keyword evidence="6" id="KW-0812">Transmembrane</keyword>
<evidence type="ECO:0000256" key="6">
    <source>
        <dbReference type="RuleBase" id="RU280815"/>
    </source>
</evidence>
<keyword evidence="6" id="KW-0472">Membrane</keyword>
<evidence type="ECO:0000256" key="3">
    <source>
        <dbReference type="ARBA" id="ARBA00022737"/>
    </source>
</evidence>
<dbReference type="GO" id="GO:0007154">
    <property type="term" value="P:cell communication"/>
    <property type="evidence" value="ECO:0007669"/>
    <property type="project" value="InterPro"/>
</dbReference>
<protein>
    <recommendedName>
        <fullName evidence="6">Delta-like protein</fullName>
    </recommendedName>
</protein>
<evidence type="ECO:0000256" key="2">
    <source>
        <dbReference type="ARBA" id="ARBA00022536"/>
    </source>
</evidence>